<evidence type="ECO:0000256" key="3">
    <source>
        <dbReference type="ARBA" id="ARBA00012293"/>
    </source>
</evidence>
<keyword evidence="12" id="KW-0408">Iron</keyword>
<evidence type="ECO:0000256" key="11">
    <source>
        <dbReference type="ARBA" id="ARBA00049359"/>
    </source>
</evidence>
<evidence type="ECO:0000313" key="15">
    <source>
        <dbReference type="Proteomes" id="UP000308917"/>
    </source>
</evidence>
<dbReference type="EMBL" id="STFG01000007">
    <property type="protein sequence ID" value="THU01993.1"/>
    <property type="molecule type" value="Genomic_DNA"/>
</dbReference>
<keyword evidence="12" id="KW-0560">Oxidoreductase</keyword>
<dbReference type="RefSeq" id="WP_136573301.1">
    <property type="nucleotide sequence ID" value="NZ_STFG01000007.1"/>
</dbReference>
<sequence length="346" mass="38258">MTHAATSLPIIDISALVASATASQANINHDAVANVAKQINQACREHGFFYVSNHGIAQSLIDALDSQSRAFFALDEATKMQWRMELAGRAWRGYFPLGGELTSGRPDWKEGLYLGTERAANDPLVLAHTPVHGANLFPNIEGFKTTILDYMAATTALGHAIMSGIALSLDLPANYFDARYTHDPLILFRIFNYPSQPVPDGLDVQWGVGEHTDYGLLTILLQDHIGGLQVRTPQGWTEAPPISGTFICNIGDMLDRMTGGLYRSTPHRVRRNTSGHDRLSFPTFFDPNYFARVQRIEGLPEVPDSDDSATRWDQANVHAFNGIYGDYLLSKVAKVFPQLRNDVLDQ</sequence>
<name>A0A4S8F3P2_9BURK</name>
<dbReference type="Proteomes" id="UP000308917">
    <property type="component" value="Unassembled WGS sequence"/>
</dbReference>
<protein>
    <recommendedName>
        <fullName evidence="5">2-oxoglutarate-dependent ethylene/succinate-forming enzyme</fullName>
        <ecNumber evidence="4">1.13.12.19</ecNumber>
        <ecNumber evidence="3">1.14.20.7</ecNumber>
    </recommendedName>
    <alternativeName>
        <fullName evidence="8">2-oxoglutarate dioxygenase (ethylene-forming)</fullName>
    </alternativeName>
    <alternativeName>
        <fullName evidence="9">2-oxoglutarate/L-arginine monooxygenase/decarboxylase (succinate-forming)</fullName>
    </alternativeName>
</protein>
<dbReference type="InterPro" id="IPR005123">
    <property type="entry name" value="Oxoglu/Fe-dep_dioxygenase_dom"/>
</dbReference>
<evidence type="ECO:0000256" key="7">
    <source>
        <dbReference type="ARBA" id="ARBA00022723"/>
    </source>
</evidence>
<dbReference type="SUPFAM" id="SSF51197">
    <property type="entry name" value="Clavaminate synthase-like"/>
    <property type="match status" value="1"/>
</dbReference>
<evidence type="ECO:0000256" key="8">
    <source>
        <dbReference type="ARBA" id="ARBA00031011"/>
    </source>
</evidence>
<feature type="domain" description="Fe2OG dioxygenase" evidence="13">
    <location>
        <begin position="181"/>
        <end position="287"/>
    </location>
</feature>
<comment type="catalytic activity">
    <reaction evidence="11">
        <text>L-arginine + 2-oxoglutarate + O2 = guanidine + L-glutamate 5-semialdehyde + succinate + CO2</text>
        <dbReference type="Rhea" id="RHEA:31535"/>
        <dbReference type="ChEBI" id="CHEBI:15379"/>
        <dbReference type="ChEBI" id="CHEBI:16526"/>
        <dbReference type="ChEBI" id="CHEBI:16810"/>
        <dbReference type="ChEBI" id="CHEBI:30031"/>
        <dbReference type="ChEBI" id="CHEBI:30087"/>
        <dbReference type="ChEBI" id="CHEBI:32682"/>
        <dbReference type="ChEBI" id="CHEBI:58066"/>
        <dbReference type="EC" id="1.14.20.7"/>
    </reaction>
</comment>
<dbReference type="PANTHER" id="PTHR47990">
    <property type="entry name" value="2-OXOGLUTARATE (2OG) AND FE(II)-DEPENDENT OXYGENASE SUPERFAMILY PROTEIN-RELATED"/>
    <property type="match status" value="1"/>
</dbReference>
<evidence type="ECO:0000256" key="2">
    <source>
        <dbReference type="ARBA" id="ARBA00004767"/>
    </source>
</evidence>
<dbReference type="InterPro" id="IPR027443">
    <property type="entry name" value="IPNS-like_sf"/>
</dbReference>
<evidence type="ECO:0000256" key="4">
    <source>
        <dbReference type="ARBA" id="ARBA00012531"/>
    </source>
</evidence>
<dbReference type="InterPro" id="IPR044861">
    <property type="entry name" value="IPNS-like_FE2OG_OXY"/>
</dbReference>
<dbReference type="OrthoDB" id="21825at2"/>
<dbReference type="EC" id="1.14.20.7" evidence="3"/>
<evidence type="ECO:0000256" key="9">
    <source>
        <dbReference type="ARBA" id="ARBA00031282"/>
    </source>
</evidence>
<accession>A0A4S8F3P2</accession>
<dbReference type="PROSITE" id="PS51471">
    <property type="entry name" value="FE2OG_OXY"/>
    <property type="match status" value="1"/>
</dbReference>
<dbReference type="Pfam" id="PF14226">
    <property type="entry name" value="DIOX_N"/>
    <property type="match status" value="1"/>
</dbReference>
<dbReference type="PRINTS" id="PR00682">
    <property type="entry name" value="IPNSYNTHASE"/>
</dbReference>
<keyword evidence="6" id="KW-0266">Ethylene biosynthesis</keyword>
<comment type="catalytic activity">
    <reaction evidence="10">
        <text>2-oxoglutarate + O2 + 2 H(+) = ethene + 3 CO2 + H2O</text>
        <dbReference type="Rhea" id="RHEA:31523"/>
        <dbReference type="ChEBI" id="CHEBI:15377"/>
        <dbReference type="ChEBI" id="CHEBI:15378"/>
        <dbReference type="ChEBI" id="CHEBI:15379"/>
        <dbReference type="ChEBI" id="CHEBI:16526"/>
        <dbReference type="ChEBI" id="CHEBI:16810"/>
        <dbReference type="ChEBI" id="CHEBI:18153"/>
        <dbReference type="EC" id="1.13.12.19"/>
    </reaction>
</comment>
<evidence type="ECO:0000256" key="12">
    <source>
        <dbReference type="RuleBase" id="RU003682"/>
    </source>
</evidence>
<dbReference type="AlphaFoldDB" id="A0A4S8F3P2"/>
<dbReference type="Gene3D" id="2.60.120.330">
    <property type="entry name" value="B-lactam Antibiotic, Isopenicillin N Synthase, Chain"/>
    <property type="match status" value="1"/>
</dbReference>
<gene>
    <name evidence="14" type="ORF">E9531_08315</name>
</gene>
<dbReference type="FunFam" id="2.60.120.330:FF:000049">
    <property type="entry name" value="Probable iron/ascorbate oxidoreductase"/>
    <property type="match status" value="1"/>
</dbReference>
<dbReference type="Pfam" id="PF03171">
    <property type="entry name" value="2OG-FeII_Oxy"/>
    <property type="match status" value="1"/>
</dbReference>
<evidence type="ECO:0000256" key="1">
    <source>
        <dbReference type="ARBA" id="ARBA00001954"/>
    </source>
</evidence>
<comment type="caution">
    <text evidence="14">The sequence shown here is derived from an EMBL/GenBank/DDBJ whole genome shotgun (WGS) entry which is preliminary data.</text>
</comment>
<dbReference type="GO" id="GO:0102276">
    <property type="term" value="F:2-oxoglutarate oxygenase/decarboxylase (ethylene-forming) activity"/>
    <property type="evidence" value="ECO:0007669"/>
    <property type="project" value="UniProtKB-EC"/>
</dbReference>
<dbReference type="GO" id="GO:0046872">
    <property type="term" value="F:metal ion binding"/>
    <property type="evidence" value="ECO:0007669"/>
    <property type="project" value="UniProtKB-KW"/>
</dbReference>
<keyword evidence="15" id="KW-1185">Reference proteome</keyword>
<reference evidence="14 15" key="1">
    <citation type="journal article" date="2015" name="Antonie Van Leeuwenhoek">
        <title>Lampropedia puyangensis sp. nov., isolated from symptomatic bark of Populus ? euramericana canker and emended description of Lampropedia hyalina (Ehrenberg 1832) Lee et al. 2004.</title>
        <authorList>
            <person name="Li Y."/>
            <person name="Wang T."/>
            <person name="Piao C.G."/>
            <person name="Wang L.F."/>
            <person name="Tian G.Z."/>
            <person name="Zhu T.H."/>
            <person name="Guo M.W."/>
        </authorList>
    </citation>
    <scope>NUCLEOTIDE SEQUENCE [LARGE SCALE GENOMIC DNA]</scope>
    <source>
        <strain evidence="14 15">2-bin</strain>
    </source>
</reference>
<dbReference type="EC" id="1.13.12.19" evidence="4"/>
<proteinExistence type="inferred from homology"/>
<comment type="cofactor">
    <cofactor evidence="1">
        <name>Fe(2+)</name>
        <dbReference type="ChEBI" id="CHEBI:29033"/>
    </cofactor>
</comment>
<evidence type="ECO:0000259" key="13">
    <source>
        <dbReference type="PROSITE" id="PS51471"/>
    </source>
</evidence>
<dbReference type="InterPro" id="IPR026992">
    <property type="entry name" value="DIOX_N"/>
</dbReference>
<evidence type="ECO:0000313" key="14">
    <source>
        <dbReference type="EMBL" id="THU01993.1"/>
    </source>
</evidence>
<dbReference type="GO" id="GO:0009693">
    <property type="term" value="P:ethylene biosynthetic process"/>
    <property type="evidence" value="ECO:0007669"/>
    <property type="project" value="UniProtKB-KW"/>
</dbReference>
<dbReference type="InterPro" id="IPR050231">
    <property type="entry name" value="Iron_ascorbate_oxido_reductase"/>
</dbReference>
<comment type="pathway">
    <text evidence="2">Alkene biosynthesis; ethylene biosynthesis via 2-oxoglutarate.</text>
</comment>
<keyword evidence="7 12" id="KW-0479">Metal-binding</keyword>
<comment type="similarity">
    <text evidence="12">Belongs to the iron/ascorbate-dependent oxidoreductase family.</text>
</comment>
<evidence type="ECO:0000256" key="10">
    <source>
        <dbReference type="ARBA" id="ARBA00047725"/>
    </source>
</evidence>
<evidence type="ECO:0000256" key="6">
    <source>
        <dbReference type="ARBA" id="ARBA00022666"/>
    </source>
</evidence>
<organism evidence="14 15">
    <name type="scientific">Lampropedia puyangensis</name>
    <dbReference type="NCBI Taxonomy" id="1330072"/>
    <lineage>
        <taxon>Bacteria</taxon>
        <taxon>Pseudomonadati</taxon>
        <taxon>Pseudomonadota</taxon>
        <taxon>Betaproteobacteria</taxon>
        <taxon>Burkholderiales</taxon>
        <taxon>Comamonadaceae</taxon>
        <taxon>Lampropedia</taxon>
    </lineage>
</organism>
<evidence type="ECO:0000256" key="5">
    <source>
        <dbReference type="ARBA" id="ARBA00019045"/>
    </source>
</evidence>